<feature type="transmembrane region" description="Helical" evidence="1">
    <location>
        <begin position="53"/>
        <end position="76"/>
    </location>
</feature>
<accession>A0AAD7AK36</accession>
<sequence length="160" mass="17747">MCPQIRVCFGQSNWHNIRSASRSCFDLLAVGFGLVLGRNVLDGALFGLGDGRLSIGGLLDVFLVVVVFFLFFLFLLSNRRFGVRQQERSQTRRLSAFIFILVLLTLVFFLVLVAFLALLLALDLASVTGTSLLLIRNFRFLRKVGYGLIIIAGTGHLGCF</sequence>
<evidence type="ECO:0000313" key="3">
    <source>
        <dbReference type="Proteomes" id="UP001218218"/>
    </source>
</evidence>
<comment type="caution">
    <text evidence="2">The sequence shown here is derived from an EMBL/GenBank/DDBJ whole genome shotgun (WGS) entry which is preliminary data.</text>
</comment>
<feature type="transmembrane region" description="Helical" evidence="1">
    <location>
        <begin position="24"/>
        <end position="41"/>
    </location>
</feature>
<reference evidence="2" key="1">
    <citation type="submission" date="2023-03" db="EMBL/GenBank/DDBJ databases">
        <title>Massive genome expansion in bonnet fungi (Mycena s.s.) driven by repeated elements and novel gene families across ecological guilds.</title>
        <authorList>
            <consortium name="Lawrence Berkeley National Laboratory"/>
            <person name="Harder C.B."/>
            <person name="Miyauchi S."/>
            <person name="Viragh M."/>
            <person name="Kuo A."/>
            <person name="Thoen E."/>
            <person name="Andreopoulos B."/>
            <person name="Lu D."/>
            <person name="Skrede I."/>
            <person name="Drula E."/>
            <person name="Henrissat B."/>
            <person name="Morin E."/>
            <person name="Kohler A."/>
            <person name="Barry K."/>
            <person name="LaButti K."/>
            <person name="Morin E."/>
            <person name="Salamov A."/>
            <person name="Lipzen A."/>
            <person name="Mereny Z."/>
            <person name="Hegedus B."/>
            <person name="Baldrian P."/>
            <person name="Stursova M."/>
            <person name="Weitz H."/>
            <person name="Taylor A."/>
            <person name="Grigoriev I.V."/>
            <person name="Nagy L.G."/>
            <person name="Martin F."/>
            <person name="Kauserud H."/>
        </authorList>
    </citation>
    <scope>NUCLEOTIDE SEQUENCE</scope>
    <source>
        <strain evidence="2">CBHHK002</strain>
    </source>
</reference>
<keyword evidence="1" id="KW-0812">Transmembrane</keyword>
<keyword evidence="1" id="KW-1133">Transmembrane helix</keyword>
<gene>
    <name evidence="2" type="ORF">DFH08DRAFT_843137</name>
</gene>
<organism evidence="2 3">
    <name type="scientific">Mycena albidolilacea</name>
    <dbReference type="NCBI Taxonomy" id="1033008"/>
    <lineage>
        <taxon>Eukaryota</taxon>
        <taxon>Fungi</taxon>
        <taxon>Dikarya</taxon>
        <taxon>Basidiomycota</taxon>
        <taxon>Agaricomycotina</taxon>
        <taxon>Agaricomycetes</taxon>
        <taxon>Agaricomycetidae</taxon>
        <taxon>Agaricales</taxon>
        <taxon>Marasmiineae</taxon>
        <taxon>Mycenaceae</taxon>
        <taxon>Mycena</taxon>
    </lineage>
</organism>
<protein>
    <submittedName>
        <fullName evidence="2">Uncharacterized protein</fullName>
    </submittedName>
</protein>
<keyword evidence="1" id="KW-0472">Membrane</keyword>
<evidence type="ECO:0000256" key="1">
    <source>
        <dbReference type="SAM" id="Phobius"/>
    </source>
</evidence>
<dbReference type="EMBL" id="JARIHO010000005">
    <property type="protein sequence ID" value="KAJ7361085.1"/>
    <property type="molecule type" value="Genomic_DNA"/>
</dbReference>
<feature type="transmembrane region" description="Helical" evidence="1">
    <location>
        <begin position="97"/>
        <end position="120"/>
    </location>
</feature>
<dbReference type="AlphaFoldDB" id="A0AAD7AK36"/>
<keyword evidence="3" id="KW-1185">Reference proteome</keyword>
<name>A0AAD7AK36_9AGAR</name>
<dbReference type="Proteomes" id="UP001218218">
    <property type="component" value="Unassembled WGS sequence"/>
</dbReference>
<proteinExistence type="predicted"/>
<evidence type="ECO:0000313" key="2">
    <source>
        <dbReference type="EMBL" id="KAJ7361085.1"/>
    </source>
</evidence>